<dbReference type="STRING" id="243090.RB11760"/>
<dbReference type="KEGG" id="rba:RB11760"/>
<dbReference type="EnsemblBacteria" id="CAD79303">
    <property type="protein sequence ID" value="CAD79303"/>
    <property type="gene ID" value="RB11760"/>
</dbReference>
<keyword evidence="3" id="KW-1185">Reference proteome</keyword>
<feature type="region of interest" description="Disordered" evidence="1">
    <location>
        <begin position="58"/>
        <end position="81"/>
    </location>
</feature>
<dbReference type="Proteomes" id="UP000001025">
    <property type="component" value="Chromosome"/>
</dbReference>
<evidence type="ECO:0000313" key="3">
    <source>
        <dbReference type="Proteomes" id="UP000001025"/>
    </source>
</evidence>
<evidence type="ECO:0000256" key="1">
    <source>
        <dbReference type="SAM" id="MobiDB-lite"/>
    </source>
</evidence>
<accession>Q7UDV4</accession>
<dbReference type="HOGENOM" id="CLU_1925928_0_0_0"/>
<name>Q7UDV4_RHOBA</name>
<evidence type="ECO:0000313" key="2">
    <source>
        <dbReference type="EMBL" id="CAD79303.1"/>
    </source>
</evidence>
<dbReference type="InParanoid" id="Q7UDV4"/>
<gene>
    <name evidence="2" type="ordered locus">RB11760</name>
</gene>
<proteinExistence type="predicted"/>
<dbReference type="EMBL" id="BX294153">
    <property type="protein sequence ID" value="CAD79303.1"/>
    <property type="molecule type" value="Genomic_DNA"/>
</dbReference>
<sequence length="131" mass="14022">MTGGGRILSLVLSLVTTRCVSKAQQSIFAKPAYFPRTITSVLSVTSVVKASHPPEFLANPATNDCEPTRHNPPRQQGHRSISRSLTHVSGYDCNAPSLSCGFLTSQPAALARPIILHTSNNSYSTSFKIPG</sequence>
<organism evidence="2 3">
    <name type="scientific">Rhodopirellula baltica (strain DSM 10527 / NCIMB 13988 / SH1)</name>
    <dbReference type="NCBI Taxonomy" id="243090"/>
    <lineage>
        <taxon>Bacteria</taxon>
        <taxon>Pseudomonadati</taxon>
        <taxon>Planctomycetota</taxon>
        <taxon>Planctomycetia</taxon>
        <taxon>Pirellulales</taxon>
        <taxon>Pirellulaceae</taxon>
        <taxon>Rhodopirellula</taxon>
    </lineage>
</organism>
<reference evidence="2 3" key="1">
    <citation type="journal article" date="2003" name="Proc. Natl. Acad. Sci. U.S.A.">
        <title>Complete genome sequence of the marine planctomycete Pirellula sp. strain 1.</title>
        <authorList>
            <person name="Gloeckner F.O."/>
            <person name="Kube M."/>
            <person name="Bauer M."/>
            <person name="Teeling H."/>
            <person name="Lombardot T."/>
            <person name="Ludwig W."/>
            <person name="Gade D."/>
            <person name="Beck A."/>
            <person name="Borzym K."/>
            <person name="Heitmann K."/>
            <person name="Rabus R."/>
            <person name="Schlesner H."/>
            <person name="Amann R."/>
            <person name="Reinhardt R."/>
        </authorList>
    </citation>
    <scope>NUCLEOTIDE SEQUENCE [LARGE SCALE GENOMIC DNA]</scope>
    <source>
        <strain evidence="3">DSM 10527 / NCIMB 13988 / SH1</strain>
    </source>
</reference>
<protein>
    <submittedName>
        <fullName evidence="2">Uncharacterized protein</fullName>
    </submittedName>
</protein>
<dbReference type="AlphaFoldDB" id="Q7UDV4"/>